<evidence type="ECO:0000313" key="2">
    <source>
        <dbReference type="EMBL" id="KAF3453075.1"/>
    </source>
</evidence>
<sequence>MDLAGFIPENLLFETTDDCIEVDLYFELFPDFCISCHNVGHPVAKCRSVIGKIPPQPIKSTKPSVPTTNAFEVISWADAFGDLGDESDDDDYADDFGEAEWSPLQGKGSSKPSNEFDDTPYRGQ</sequence>
<feature type="compositionally biased region" description="Acidic residues" evidence="1">
    <location>
        <begin position="83"/>
        <end position="98"/>
    </location>
</feature>
<accession>A0A8K0HJY7</accession>
<evidence type="ECO:0008006" key="4">
    <source>
        <dbReference type="Google" id="ProtNLM"/>
    </source>
</evidence>
<proteinExistence type="predicted"/>
<dbReference type="EMBL" id="VOIH02000002">
    <property type="protein sequence ID" value="KAF3453075.1"/>
    <property type="molecule type" value="Genomic_DNA"/>
</dbReference>
<reference evidence="2" key="1">
    <citation type="submission" date="2020-03" db="EMBL/GenBank/DDBJ databases">
        <title>A high-quality chromosome-level genome assembly of a woody plant with both climbing and erect habits, Rhamnella rubrinervis.</title>
        <authorList>
            <person name="Lu Z."/>
            <person name="Yang Y."/>
            <person name="Zhu X."/>
            <person name="Sun Y."/>
        </authorList>
    </citation>
    <scope>NUCLEOTIDE SEQUENCE</scope>
    <source>
        <strain evidence="2">BYM</strain>
        <tissue evidence="2">Leaf</tissue>
    </source>
</reference>
<name>A0A8K0HJY7_9ROSA</name>
<dbReference type="OrthoDB" id="1924068at2759"/>
<dbReference type="AlphaFoldDB" id="A0A8K0HJY7"/>
<protein>
    <recommendedName>
        <fullName evidence="4">Zinc knuckle CX2CX4HX4C domain-containing protein</fullName>
    </recommendedName>
</protein>
<evidence type="ECO:0000256" key="1">
    <source>
        <dbReference type="SAM" id="MobiDB-lite"/>
    </source>
</evidence>
<comment type="caution">
    <text evidence="2">The sequence shown here is derived from an EMBL/GenBank/DDBJ whole genome shotgun (WGS) entry which is preliminary data.</text>
</comment>
<keyword evidence="3" id="KW-1185">Reference proteome</keyword>
<gene>
    <name evidence="2" type="ORF">FNV43_RR03509</name>
</gene>
<feature type="region of interest" description="Disordered" evidence="1">
    <location>
        <begin position="82"/>
        <end position="124"/>
    </location>
</feature>
<organism evidence="2 3">
    <name type="scientific">Rhamnella rubrinervis</name>
    <dbReference type="NCBI Taxonomy" id="2594499"/>
    <lineage>
        <taxon>Eukaryota</taxon>
        <taxon>Viridiplantae</taxon>
        <taxon>Streptophyta</taxon>
        <taxon>Embryophyta</taxon>
        <taxon>Tracheophyta</taxon>
        <taxon>Spermatophyta</taxon>
        <taxon>Magnoliopsida</taxon>
        <taxon>eudicotyledons</taxon>
        <taxon>Gunneridae</taxon>
        <taxon>Pentapetalae</taxon>
        <taxon>rosids</taxon>
        <taxon>fabids</taxon>
        <taxon>Rosales</taxon>
        <taxon>Rhamnaceae</taxon>
        <taxon>rhamnoid group</taxon>
        <taxon>Rhamneae</taxon>
        <taxon>Rhamnella</taxon>
    </lineage>
</organism>
<evidence type="ECO:0000313" key="3">
    <source>
        <dbReference type="Proteomes" id="UP000796880"/>
    </source>
</evidence>
<dbReference type="Proteomes" id="UP000796880">
    <property type="component" value="Unassembled WGS sequence"/>
</dbReference>